<organism evidence="3 4">
    <name type="scientific">Uabimicrobium amorphum</name>
    <dbReference type="NCBI Taxonomy" id="2596890"/>
    <lineage>
        <taxon>Bacteria</taxon>
        <taxon>Pseudomonadati</taxon>
        <taxon>Planctomycetota</taxon>
        <taxon>Candidatus Uabimicrobiia</taxon>
        <taxon>Candidatus Uabimicrobiales</taxon>
        <taxon>Candidatus Uabimicrobiaceae</taxon>
        <taxon>Candidatus Uabimicrobium</taxon>
    </lineage>
</organism>
<dbReference type="Gene3D" id="3.60.40.10">
    <property type="entry name" value="PPM-type phosphatase domain"/>
    <property type="match status" value="1"/>
</dbReference>
<evidence type="ECO:0000313" key="3">
    <source>
        <dbReference type="EMBL" id="BBM88020.1"/>
    </source>
</evidence>
<dbReference type="GO" id="GO:0016791">
    <property type="term" value="F:phosphatase activity"/>
    <property type="evidence" value="ECO:0007669"/>
    <property type="project" value="TreeGrafter"/>
</dbReference>
<dbReference type="InterPro" id="IPR052016">
    <property type="entry name" value="Bact_Sigma-Reg"/>
</dbReference>
<accession>A0A5S9IVU5</accession>
<keyword evidence="1" id="KW-0378">Hydrolase</keyword>
<dbReference type="InterPro" id="IPR001932">
    <property type="entry name" value="PPM-type_phosphatase-like_dom"/>
</dbReference>
<dbReference type="PANTHER" id="PTHR43156">
    <property type="entry name" value="STAGE II SPORULATION PROTEIN E-RELATED"/>
    <property type="match status" value="1"/>
</dbReference>
<sequence length="309" mass="35004">MTNEEMQCMEVWGGNRDCDCHLDLMGLGVEVYSKPYAGSEDGGDVYYVSSCATGRITRLMVADVSGHGKDASECANQLRRLMGKYINFVDQSRFVEEMNNQFTTIVEQGRFATAVVITYFAPTNEMLISNAGHPSPLLYRKKSNRWCFIDKNMIGKRTDIPLGILSGTNYHQCKVYLEPGDIVLCYTDSLIELRKNKEDNVIGPEGLLRFMQKVTDLSLPNAQKLLQNLQEETQAQFNDDVTLVTLAINDAPRVSLATKFLVPLRMLQVIFRAVIWNRIPVPKTEWSIKNLGGAFFYKLNFLGYKKKKP</sequence>
<reference evidence="3 4" key="1">
    <citation type="submission" date="2019-08" db="EMBL/GenBank/DDBJ databases">
        <title>Complete genome sequence of Candidatus Uab amorphum.</title>
        <authorList>
            <person name="Shiratori T."/>
            <person name="Suzuki S."/>
            <person name="Kakizawa Y."/>
            <person name="Ishida K."/>
        </authorList>
    </citation>
    <scope>NUCLEOTIDE SEQUENCE [LARGE SCALE GENOMIC DNA]</scope>
    <source>
        <strain evidence="3 4">SRT547</strain>
    </source>
</reference>
<evidence type="ECO:0000313" key="4">
    <source>
        <dbReference type="Proteomes" id="UP000326354"/>
    </source>
</evidence>
<protein>
    <recommendedName>
        <fullName evidence="2">PPM-type phosphatase domain-containing protein</fullName>
    </recommendedName>
</protein>
<name>A0A5S9IVU5_UABAM</name>
<dbReference type="PANTHER" id="PTHR43156:SF2">
    <property type="entry name" value="STAGE II SPORULATION PROTEIN E"/>
    <property type="match status" value="1"/>
</dbReference>
<dbReference type="AlphaFoldDB" id="A0A5S9IVU5"/>
<keyword evidence="4" id="KW-1185">Reference proteome</keyword>
<evidence type="ECO:0000259" key="2">
    <source>
        <dbReference type="SMART" id="SM00331"/>
    </source>
</evidence>
<dbReference type="SMART" id="SM00331">
    <property type="entry name" value="PP2C_SIG"/>
    <property type="match status" value="1"/>
</dbReference>
<dbReference type="InterPro" id="IPR036457">
    <property type="entry name" value="PPM-type-like_dom_sf"/>
</dbReference>
<dbReference type="EMBL" id="AP019860">
    <property type="protein sequence ID" value="BBM88020.1"/>
    <property type="molecule type" value="Genomic_DNA"/>
</dbReference>
<evidence type="ECO:0000256" key="1">
    <source>
        <dbReference type="ARBA" id="ARBA00022801"/>
    </source>
</evidence>
<feature type="domain" description="PPM-type phosphatase" evidence="2">
    <location>
        <begin position="26"/>
        <end position="248"/>
    </location>
</feature>
<dbReference type="OrthoDB" id="9811749at2"/>
<dbReference type="SUPFAM" id="SSF81606">
    <property type="entry name" value="PP2C-like"/>
    <property type="match status" value="1"/>
</dbReference>
<dbReference type="Pfam" id="PF07228">
    <property type="entry name" value="SpoIIE"/>
    <property type="match status" value="1"/>
</dbReference>
<dbReference type="KEGG" id="uam:UABAM_06436"/>
<dbReference type="Proteomes" id="UP000326354">
    <property type="component" value="Chromosome"/>
</dbReference>
<dbReference type="RefSeq" id="WP_151972119.1">
    <property type="nucleotide sequence ID" value="NZ_AP019860.1"/>
</dbReference>
<gene>
    <name evidence="3" type="ORF">UABAM_06436</name>
</gene>
<proteinExistence type="predicted"/>